<accession>A0ABW5CMX4</accession>
<dbReference type="SMART" id="SM00345">
    <property type="entry name" value="HTH_GNTR"/>
    <property type="match status" value="1"/>
</dbReference>
<keyword evidence="1" id="KW-0805">Transcription regulation</keyword>
<evidence type="ECO:0000259" key="4">
    <source>
        <dbReference type="PROSITE" id="PS50949"/>
    </source>
</evidence>
<evidence type="ECO:0000256" key="2">
    <source>
        <dbReference type="ARBA" id="ARBA00023125"/>
    </source>
</evidence>
<dbReference type="SMART" id="SM00895">
    <property type="entry name" value="FCD"/>
    <property type="match status" value="1"/>
</dbReference>
<dbReference type="CDD" id="cd07377">
    <property type="entry name" value="WHTH_GntR"/>
    <property type="match status" value="1"/>
</dbReference>
<name>A0ABW5CMX4_9HYPH</name>
<dbReference type="Pfam" id="PF00392">
    <property type="entry name" value="GntR"/>
    <property type="match status" value="1"/>
</dbReference>
<feature type="domain" description="HTH gntR-type" evidence="4">
    <location>
        <begin position="11"/>
        <end position="78"/>
    </location>
</feature>
<gene>
    <name evidence="5" type="ORF">ACFSKQ_11645</name>
</gene>
<dbReference type="PANTHER" id="PTHR43537:SF24">
    <property type="entry name" value="GLUCONATE OPERON TRANSCRIPTIONAL REPRESSOR"/>
    <property type="match status" value="1"/>
</dbReference>
<keyword evidence="2" id="KW-0238">DNA-binding</keyword>
<protein>
    <submittedName>
        <fullName evidence="5">GntR family transcriptional regulator</fullName>
    </submittedName>
</protein>
<comment type="caution">
    <text evidence="5">The sequence shown here is derived from an EMBL/GenBank/DDBJ whole genome shotgun (WGS) entry which is preliminary data.</text>
</comment>
<evidence type="ECO:0000313" key="5">
    <source>
        <dbReference type="EMBL" id="MFD2238113.1"/>
    </source>
</evidence>
<keyword evidence="6" id="KW-1185">Reference proteome</keyword>
<dbReference type="PANTHER" id="PTHR43537">
    <property type="entry name" value="TRANSCRIPTIONAL REGULATOR, GNTR FAMILY"/>
    <property type="match status" value="1"/>
</dbReference>
<dbReference type="Gene3D" id="1.20.120.530">
    <property type="entry name" value="GntR ligand-binding domain-like"/>
    <property type="match status" value="1"/>
</dbReference>
<keyword evidence="3" id="KW-0804">Transcription</keyword>
<dbReference type="InterPro" id="IPR011711">
    <property type="entry name" value="GntR_C"/>
</dbReference>
<dbReference type="PROSITE" id="PS50949">
    <property type="entry name" value="HTH_GNTR"/>
    <property type="match status" value="1"/>
</dbReference>
<reference evidence="6" key="1">
    <citation type="journal article" date="2019" name="Int. J. Syst. Evol. Microbiol.">
        <title>The Global Catalogue of Microorganisms (GCM) 10K type strain sequencing project: providing services to taxonomists for standard genome sequencing and annotation.</title>
        <authorList>
            <consortium name="The Broad Institute Genomics Platform"/>
            <consortium name="The Broad Institute Genome Sequencing Center for Infectious Disease"/>
            <person name="Wu L."/>
            <person name="Ma J."/>
        </authorList>
    </citation>
    <scope>NUCLEOTIDE SEQUENCE [LARGE SCALE GENOMIC DNA]</scope>
    <source>
        <strain evidence="6">ZS-35-S2</strain>
    </source>
</reference>
<proteinExistence type="predicted"/>
<evidence type="ECO:0000256" key="3">
    <source>
        <dbReference type="ARBA" id="ARBA00023163"/>
    </source>
</evidence>
<organism evidence="5 6">
    <name type="scientific">Aureimonas populi</name>
    <dbReference type="NCBI Taxonomy" id="1701758"/>
    <lineage>
        <taxon>Bacteria</taxon>
        <taxon>Pseudomonadati</taxon>
        <taxon>Pseudomonadota</taxon>
        <taxon>Alphaproteobacteria</taxon>
        <taxon>Hyphomicrobiales</taxon>
        <taxon>Aurantimonadaceae</taxon>
        <taxon>Aureimonas</taxon>
    </lineage>
</organism>
<dbReference type="Pfam" id="PF07729">
    <property type="entry name" value="FCD"/>
    <property type="match status" value="1"/>
</dbReference>
<dbReference type="Gene3D" id="1.10.10.10">
    <property type="entry name" value="Winged helix-like DNA-binding domain superfamily/Winged helix DNA-binding domain"/>
    <property type="match status" value="1"/>
</dbReference>
<dbReference type="InterPro" id="IPR008920">
    <property type="entry name" value="TF_FadR/GntR_C"/>
</dbReference>
<dbReference type="InterPro" id="IPR036388">
    <property type="entry name" value="WH-like_DNA-bd_sf"/>
</dbReference>
<evidence type="ECO:0000313" key="6">
    <source>
        <dbReference type="Proteomes" id="UP001597371"/>
    </source>
</evidence>
<dbReference type="RefSeq" id="WP_209739074.1">
    <property type="nucleotide sequence ID" value="NZ_CP072611.1"/>
</dbReference>
<dbReference type="Proteomes" id="UP001597371">
    <property type="component" value="Unassembled WGS sequence"/>
</dbReference>
<dbReference type="SUPFAM" id="SSF46785">
    <property type="entry name" value="Winged helix' DNA-binding domain"/>
    <property type="match status" value="1"/>
</dbReference>
<evidence type="ECO:0000256" key="1">
    <source>
        <dbReference type="ARBA" id="ARBA00023015"/>
    </source>
</evidence>
<dbReference type="PRINTS" id="PR00035">
    <property type="entry name" value="HTHGNTR"/>
</dbReference>
<dbReference type="InterPro" id="IPR036390">
    <property type="entry name" value="WH_DNA-bd_sf"/>
</dbReference>
<dbReference type="EMBL" id="JBHUIJ010000013">
    <property type="protein sequence ID" value="MFD2238113.1"/>
    <property type="molecule type" value="Genomic_DNA"/>
</dbReference>
<dbReference type="SUPFAM" id="SSF48008">
    <property type="entry name" value="GntR ligand-binding domain-like"/>
    <property type="match status" value="1"/>
</dbReference>
<sequence length="216" mass="23425">MSSEADGQGGSQLADQAYRHILNAILSGRMPAGTPVQERRLASQLGVSRSPMRDALGRLAGEGLVVRGNTGALTVRAISLRDYLQSLDMRMLVEPSAAALCAESLDAGDLRRLAAALAAIEAAPDAAPEARLAFDDDLHETIARRCGNPFMERTLREMRRYTTIYERQAGRIGASQADAKEHGAILESLAERSSAGARRAMEQHLKAIRERVLQEF</sequence>
<dbReference type="InterPro" id="IPR000524">
    <property type="entry name" value="Tscrpt_reg_HTH_GntR"/>
</dbReference>